<dbReference type="RefSeq" id="WP_154751506.1">
    <property type="nucleotide sequence ID" value="NZ_CP046509.1"/>
</dbReference>
<keyword evidence="6" id="KW-1185">Reference proteome</keyword>
<evidence type="ECO:0000256" key="1">
    <source>
        <dbReference type="ARBA" id="ARBA00022676"/>
    </source>
</evidence>
<evidence type="ECO:0000313" key="3">
    <source>
        <dbReference type="EMBL" id="MTD26242.1"/>
    </source>
</evidence>
<dbReference type="InterPro" id="IPR051199">
    <property type="entry name" value="LPS_LOS_Heptosyltrfase"/>
</dbReference>
<dbReference type="SUPFAM" id="SSF53756">
    <property type="entry name" value="UDP-Glycosyltransferase/glycogen phosphorylase"/>
    <property type="match status" value="1"/>
</dbReference>
<reference evidence="4 5" key="2">
    <citation type="submission" date="2019-12" db="EMBL/GenBank/DDBJ databases">
        <title>Erwinia sp. nov., isolated from droppings of birds in the Qinghai-Tiebt plateau of China.</title>
        <authorList>
            <person name="Ge Y."/>
        </authorList>
    </citation>
    <scope>NUCLEOTIDE SEQUENCE [LARGE SCALE GENOMIC DNA]</scope>
    <source>
        <strain evidence="4 5">J780</strain>
    </source>
</reference>
<dbReference type="PANTHER" id="PTHR30160">
    <property type="entry name" value="TETRAACYLDISACCHARIDE 4'-KINASE-RELATED"/>
    <property type="match status" value="1"/>
</dbReference>
<dbReference type="GO" id="GO:0005829">
    <property type="term" value="C:cytosol"/>
    <property type="evidence" value="ECO:0007669"/>
    <property type="project" value="TreeGrafter"/>
</dbReference>
<dbReference type="KEGG" id="erwi:GN242_08395"/>
<dbReference type="EMBL" id="CP046509">
    <property type="protein sequence ID" value="QGU87229.1"/>
    <property type="molecule type" value="Genomic_DNA"/>
</dbReference>
<dbReference type="GO" id="GO:0009244">
    <property type="term" value="P:lipopolysaccharide core region biosynthetic process"/>
    <property type="evidence" value="ECO:0007669"/>
    <property type="project" value="TreeGrafter"/>
</dbReference>
<dbReference type="Pfam" id="PF01075">
    <property type="entry name" value="Glyco_transf_9"/>
    <property type="match status" value="1"/>
</dbReference>
<dbReference type="AlphaFoldDB" id="A0A6I6EQ78"/>
<evidence type="ECO:0000313" key="6">
    <source>
        <dbReference type="Proteomes" id="UP000480164"/>
    </source>
</evidence>
<keyword evidence="2 4" id="KW-0808">Transferase</keyword>
<evidence type="ECO:0000313" key="5">
    <source>
        <dbReference type="Proteomes" id="UP000424752"/>
    </source>
</evidence>
<name>A0A6I6EQ78_9GAMM</name>
<proteinExistence type="predicted"/>
<dbReference type="EMBL" id="WLZX01000001">
    <property type="protein sequence ID" value="MTD26242.1"/>
    <property type="molecule type" value="Genomic_DNA"/>
</dbReference>
<dbReference type="InterPro" id="IPR002201">
    <property type="entry name" value="Glyco_trans_9"/>
</dbReference>
<evidence type="ECO:0000313" key="4">
    <source>
        <dbReference type="EMBL" id="QGU87229.1"/>
    </source>
</evidence>
<gene>
    <name evidence="3" type="ORF">GK011_04680</name>
    <name evidence="4" type="ORF">GN242_08395</name>
</gene>
<dbReference type="Gene3D" id="3.40.50.2000">
    <property type="entry name" value="Glycogen Phosphorylase B"/>
    <property type="match status" value="1"/>
</dbReference>
<sequence length="361" mass="41049">MSLLSILRYIIFSVYDYRKINISNALARLVVIHIPDQIGDAMSVFPVIRSLEKYQIKHLIIVASEMNKPVFEALTLKNTMLTLISMSFQDDARLDEIKEVAKNIREKYGVPDICIEAMRKKNLKTIFFISNLRAKTNLQAVGLNMRCCSPLCTIASKMDQVYRAPVPMTWAILMRETGFPVVRSMFEFPLSKEVIAEVRCETGVFDSYIAFNFEGSVKERTFSLSVAKSLIELVRNELKMPIFIVHGPKGADNAVELTKSYDYVYRITLSPSITRSAAVVKDASLIITPDTSILHIASAYNVPAIAVYANYKTRWPAMQDFSETIVVGRDVDYIDIDEFRNSLRRLISRVRTTKRSSNKLL</sequence>
<reference evidence="3 6" key="1">
    <citation type="submission" date="2019-11" db="EMBL/GenBank/DDBJ databases">
        <title>Erwinia sp. nov., isolated from feces of birds in Tibet plateau of China.</title>
        <authorList>
            <person name="Ge Y."/>
        </authorList>
    </citation>
    <scope>NUCLEOTIDE SEQUENCE [LARGE SCALE GENOMIC DNA]</scope>
    <source>
        <strain evidence="3 6">J316</strain>
    </source>
</reference>
<evidence type="ECO:0000256" key="2">
    <source>
        <dbReference type="ARBA" id="ARBA00022679"/>
    </source>
</evidence>
<dbReference type="GO" id="GO:0008713">
    <property type="term" value="F:ADP-heptose-lipopolysaccharide heptosyltransferase activity"/>
    <property type="evidence" value="ECO:0007669"/>
    <property type="project" value="TreeGrafter"/>
</dbReference>
<accession>A0A6L6GNW4</accession>
<dbReference type="Proteomes" id="UP000424752">
    <property type="component" value="Chromosome"/>
</dbReference>
<keyword evidence="1" id="KW-0328">Glycosyltransferase</keyword>
<protein>
    <submittedName>
        <fullName evidence="4">Lipopolysaccharide heptosyltransferase family protein</fullName>
    </submittedName>
</protein>
<organism evidence="4 5">
    <name type="scientific">Erwinia sorbitola</name>
    <dbReference type="NCBI Taxonomy" id="2681984"/>
    <lineage>
        <taxon>Bacteria</taxon>
        <taxon>Pseudomonadati</taxon>
        <taxon>Pseudomonadota</taxon>
        <taxon>Gammaproteobacteria</taxon>
        <taxon>Enterobacterales</taxon>
        <taxon>Erwiniaceae</taxon>
        <taxon>Erwinia</taxon>
    </lineage>
</organism>
<dbReference type="Proteomes" id="UP000480164">
    <property type="component" value="Unassembled WGS sequence"/>
</dbReference>
<accession>A0A6I6EQ78</accession>